<dbReference type="NCBIfam" id="NF004159">
    <property type="entry name" value="PRK05627.1-2"/>
    <property type="match status" value="1"/>
</dbReference>
<evidence type="ECO:0000256" key="11">
    <source>
        <dbReference type="ARBA" id="ARBA00022840"/>
    </source>
</evidence>
<dbReference type="UniPathway" id="UPA00276">
    <property type="reaction ID" value="UER00406"/>
</dbReference>
<dbReference type="PIRSF" id="PIRSF004491">
    <property type="entry name" value="FAD_Synth"/>
    <property type="match status" value="1"/>
</dbReference>
<dbReference type="Gene3D" id="2.40.30.30">
    <property type="entry name" value="Riboflavin kinase-like"/>
    <property type="match status" value="1"/>
</dbReference>
<evidence type="ECO:0000256" key="12">
    <source>
        <dbReference type="ARBA" id="ARBA00023268"/>
    </source>
</evidence>
<dbReference type="UniPathway" id="UPA00277">
    <property type="reaction ID" value="UER00407"/>
</dbReference>
<dbReference type="EC" id="2.7.1.26" evidence="15"/>
<keyword evidence="12" id="KW-0511">Multifunctional enzyme</keyword>
<keyword evidence="9 15" id="KW-0418">Kinase</keyword>
<dbReference type="NCBIfam" id="TIGR00083">
    <property type="entry name" value="ribF"/>
    <property type="match status" value="1"/>
</dbReference>
<dbReference type="Proteomes" id="UP000282106">
    <property type="component" value="Unassembled WGS sequence"/>
</dbReference>
<reference evidence="17 18" key="1">
    <citation type="submission" date="2018-10" db="EMBL/GenBank/DDBJ databases">
        <authorList>
            <person name="Chen W.-M."/>
        </authorList>
    </citation>
    <scope>NUCLEOTIDE SEQUENCE [LARGE SCALE GENOMIC DNA]</scope>
    <source>
        <strain evidence="17 18">THS-13</strain>
    </source>
</reference>
<dbReference type="InParanoid" id="A0A3N0V9I3"/>
<keyword evidence="11 15" id="KW-0067">ATP-binding</keyword>
<evidence type="ECO:0000313" key="17">
    <source>
        <dbReference type="EMBL" id="ROH89446.1"/>
    </source>
</evidence>
<keyword evidence="4 15" id="KW-0285">Flavoprotein</keyword>
<evidence type="ECO:0000256" key="14">
    <source>
        <dbReference type="ARBA" id="ARBA00049494"/>
    </source>
</evidence>
<dbReference type="CDD" id="cd02064">
    <property type="entry name" value="FAD_synthetase_N"/>
    <property type="match status" value="1"/>
</dbReference>
<dbReference type="InterPro" id="IPR002606">
    <property type="entry name" value="Riboflavin_kinase_bac"/>
</dbReference>
<evidence type="ECO:0000256" key="3">
    <source>
        <dbReference type="ARBA" id="ARBA00005201"/>
    </source>
</evidence>
<dbReference type="FunFam" id="3.40.50.620:FF:000021">
    <property type="entry name" value="Riboflavin biosynthesis protein"/>
    <property type="match status" value="1"/>
</dbReference>
<evidence type="ECO:0000256" key="5">
    <source>
        <dbReference type="ARBA" id="ARBA00022643"/>
    </source>
</evidence>
<dbReference type="SMART" id="SM00904">
    <property type="entry name" value="Flavokinase"/>
    <property type="match status" value="1"/>
</dbReference>
<sequence>MELIRGLHNLNRSHRGSVLSIGNYDGVHRGHQALLSRLREHSAELGLPSTVLVFEPTPREYFAPADAPPRVLTLRDKLTALAAQGVQRVLIVRFDRRLAALSAEAFVREVIVEALGTRALVVGDDFRFGARRSGDFALLQNLGQSLGYRAEQLDTLHVSGCRCSSTALRGLLADARLDEAAELLGRPYAISGPVRHGLKLGRQLDMPTANLALRRPPPLPLGVYAVRVRLAGSETHWTGVASLGVRPTLGLKRCLLETHLFGQPGDIYGRLLSVEFQRYLRPELRFASLDALKTQMHLDAEDAKAGFATASRFPEEPAY</sequence>
<dbReference type="GO" id="GO:0006747">
    <property type="term" value="P:FAD biosynthetic process"/>
    <property type="evidence" value="ECO:0007669"/>
    <property type="project" value="UniProtKB-UniRule"/>
</dbReference>
<dbReference type="Pfam" id="PF01687">
    <property type="entry name" value="Flavokinase"/>
    <property type="match status" value="1"/>
</dbReference>
<protein>
    <recommendedName>
        <fullName evidence="15">Riboflavin biosynthesis protein</fullName>
    </recommendedName>
    <domain>
        <recommendedName>
            <fullName evidence="15">Riboflavin kinase</fullName>
            <ecNumber evidence="15">2.7.1.26</ecNumber>
        </recommendedName>
        <alternativeName>
            <fullName evidence="15">Flavokinase</fullName>
        </alternativeName>
    </domain>
    <domain>
        <recommendedName>
            <fullName evidence="15">FMN adenylyltransferase</fullName>
            <ecNumber evidence="15">2.7.7.2</ecNumber>
        </recommendedName>
        <alternativeName>
            <fullName evidence="15">FAD pyrophosphorylase</fullName>
        </alternativeName>
        <alternativeName>
            <fullName evidence="15">FAD synthase</fullName>
        </alternativeName>
    </domain>
</protein>
<keyword evidence="8 15" id="KW-0547">Nucleotide-binding</keyword>
<dbReference type="PANTHER" id="PTHR22749:SF6">
    <property type="entry name" value="RIBOFLAVIN KINASE"/>
    <property type="match status" value="1"/>
</dbReference>
<evidence type="ECO:0000256" key="15">
    <source>
        <dbReference type="PIRNR" id="PIRNR004491"/>
    </source>
</evidence>
<evidence type="ECO:0000256" key="7">
    <source>
        <dbReference type="ARBA" id="ARBA00022695"/>
    </source>
</evidence>
<evidence type="ECO:0000259" key="16">
    <source>
        <dbReference type="SMART" id="SM00904"/>
    </source>
</evidence>
<dbReference type="InterPro" id="IPR015865">
    <property type="entry name" value="Riboflavin_kinase_bac/euk"/>
</dbReference>
<organism evidence="17 18">
    <name type="scientific">Stagnimonas aquatica</name>
    <dbReference type="NCBI Taxonomy" id="2689987"/>
    <lineage>
        <taxon>Bacteria</taxon>
        <taxon>Pseudomonadati</taxon>
        <taxon>Pseudomonadota</taxon>
        <taxon>Gammaproteobacteria</taxon>
        <taxon>Nevskiales</taxon>
        <taxon>Nevskiaceae</taxon>
        <taxon>Stagnimonas</taxon>
    </lineage>
</organism>
<evidence type="ECO:0000256" key="13">
    <source>
        <dbReference type="ARBA" id="ARBA00047880"/>
    </source>
</evidence>
<comment type="pathway">
    <text evidence="2 15">Cofactor biosynthesis; FAD biosynthesis; FAD from FMN: step 1/1.</text>
</comment>
<dbReference type="InterPro" id="IPR023465">
    <property type="entry name" value="Riboflavin_kinase_dom_sf"/>
</dbReference>
<accession>A0A3N0V9I3</accession>
<evidence type="ECO:0000313" key="18">
    <source>
        <dbReference type="Proteomes" id="UP000282106"/>
    </source>
</evidence>
<proteinExistence type="inferred from homology"/>
<dbReference type="AlphaFoldDB" id="A0A3N0V9I3"/>
<dbReference type="GO" id="GO:0003919">
    <property type="term" value="F:FMN adenylyltransferase activity"/>
    <property type="evidence" value="ECO:0007669"/>
    <property type="project" value="UniProtKB-UniRule"/>
</dbReference>
<dbReference type="NCBIfam" id="NF004163">
    <property type="entry name" value="PRK05627.1-6"/>
    <property type="match status" value="1"/>
</dbReference>
<dbReference type="InterPro" id="IPR015864">
    <property type="entry name" value="FAD_synthase"/>
</dbReference>
<comment type="function">
    <text evidence="1">Catalyzes the phosphorylation of riboflavin to FMN followed by the adenylation of FMN to FAD.</text>
</comment>
<evidence type="ECO:0000256" key="10">
    <source>
        <dbReference type="ARBA" id="ARBA00022827"/>
    </source>
</evidence>
<dbReference type="GO" id="GO:0009398">
    <property type="term" value="P:FMN biosynthetic process"/>
    <property type="evidence" value="ECO:0007669"/>
    <property type="project" value="UniProtKB-UniRule"/>
</dbReference>
<evidence type="ECO:0000256" key="6">
    <source>
        <dbReference type="ARBA" id="ARBA00022679"/>
    </source>
</evidence>
<dbReference type="Pfam" id="PF06574">
    <property type="entry name" value="FAD_syn"/>
    <property type="match status" value="1"/>
</dbReference>
<dbReference type="EC" id="2.7.7.2" evidence="15"/>
<dbReference type="EMBL" id="RJVO01000004">
    <property type="protein sequence ID" value="ROH89446.1"/>
    <property type="molecule type" value="Genomic_DNA"/>
</dbReference>
<evidence type="ECO:0000256" key="4">
    <source>
        <dbReference type="ARBA" id="ARBA00022630"/>
    </source>
</evidence>
<dbReference type="InterPro" id="IPR023468">
    <property type="entry name" value="Riboflavin_kinase"/>
</dbReference>
<gene>
    <name evidence="17" type="ORF">ED208_09905</name>
</gene>
<dbReference type="GO" id="GO:0005524">
    <property type="term" value="F:ATP binding"/>
    <property type="evidence" value="ECO:0007669"/>
    <property type="project" value="UniProtKB-UniRule"/>
</dbReference>
<comment type="pathway">
    <text evidence="3 15">Cofactor biosynthesis; FMN biosynthesis; FMN from riboflavin (ATP route): step 1/1.</text>
</comment>
<dbReference type="SUPFAM" id="SSF82114">
    <property type="entry name" value="Riboflavin kinase-like"/>
    <property type="match status" value="1"/>
</dbReference>
<keyword evidence="7 15" id="KW-0548">Nucleotidyltransferase</keyword>
<dbReference type="GO" id="GO:0009231">
    <property type="term" value="P:riboflavin biosynthetic process"/>
    <property type="evidence" value="ECO:0007669"/>
    <property type="project" value="InterPro"/>
</dbReference>
<keyword evidence="18" id="KW-1185">Reference proteome</keyword>
<dbReference type="FunCoup" id="A0A3N0V9I3">
    <property type="interactions" value="437"/>
</dbReference>
<feature type="domain" description="Riboflavin kinase" evidence="16">
    <location>
        <begin position="183"/>
        <end position="308"/>
    </location>
</feature>
<evidence type="ECO:0000256" key="8">
    <source>
        <dbReference type="ARBA" id="ARBA00022741"/>
    </source>
</evidence>
<dbReference type="GO" id="GO:0008531">
    <property type="term" value="F:riboflavin kinase activity"/>
    <property type="evidence" value="ECO:0007669"/>
    <property type="project" value="UniProtKB-UniRule"/>
</dbReference>
<keyword evidence="6 15" id="KW-0808">Transferase</keyword>
<comment type="catalytic activity">
    <reaction evidence="14 15">
        <text>FMN + ATP + H(+) = FAD + diphosphate</text>
        <dbReference type="Rhea" id="RHEA:17237"/>
        <dbReference type="ChEBI" id="CHEBI:15378"/>
        <dbReference type="ChEBI" id="CHEBI:30616"/>
        <dbReference type="ChEBI" id="CHEBI:33019"/>
        <dbReference type="ChEBI" id="CHEBI:57692"/>
        <dbReference type="ChEBI" id="CHEBI:58210"/>
        <dbReference type="EC" id="2.7.7.2"/>
    </reaction>
</comment>
<dbReference type="InterPro" id="IPR014729">
    <property type="entry name" value="Rossmann-like_a/b/a_fold"/>
</dbReference>
<dbReference type="Gene3D" id="3.40.50.620">
    <property type="entry name" value="HUPs"/>
    <property type="match status" value="1"/>
</dbReference>
<comment type="similarity">
    <text evidence="15">Belongs to the ribF family.</text>
</comment>
<evidence type="ECO:0000256" key="2">
    <source>
        <dbReference type="ARBA" id="ARBA00004726"/>
    </source>
</evidence>
<evidence type="ECO:0000256" key="9">
    <source>
        <dbReference type="ARBA" id="ARBA00022777"/>
    </source>
</evidence>
<dbReference type="SUPFAM" id="SSF52374">
    <property type="entry name" value="Nucleotidylyl transferase"/>
    <property type="match status" value="1"/>
</dbReference>
<evidence type="ECO:0000256" key="1">
    <source>
        <dbReference type="ARBA" id="ARBA00002121"/>
    </source>
</evidence>
<name>A0A3N0V9I3_9GAMM</name>
<dbReference type="RefSeq" id="WP_123211743.1">
    <property type="nucleotide sequence ID" value="NZ_RJVO01000004.1"/>
</dbReference>
<dbReference type="PANTHER" id="PTHR22749">
    <property type="entry name" value="RIBOFLAVIN KINASE/FMN ADENYLYLTRANSFERASE"/>
    <property type="match status" value="1"/>
</dbReference>
<comment type="caution">
    <text evidence="17">The sequence shown here is derived from an EMBL/GenBank/DDBJ whole genome shotgun (WGS) entry which is preliminary data.</text>
</comment>
<keyword evidence="5 15" id="KW-0288">FMN</keyword>
<comment type="catalytic activity">
    <reaction evidence="13 15">
        <text>riboflavin + ATP = FMN + ADP + H(+)</text>
        <dbReference type="Rhea" id="RHEA:14357"/>
        <dbReference type="ChEBI" id="CHEBI:15378"/>
        <dbReference type="ChEBI" id="CHEBI:30616"/>
        <dbReference type="ChEBI" id="CHEBI:57986"/>
        <dbReference type="ChEBI" id="CHEBI:58210"/>
        <dbReference type="ChEBI" id="CHEBI:456216"/>
        <dbReference type="EC" id="2.7.1.26"/>
    </reaction>
</comment>
<keyword evidence="10 15" id="KW-0274">FAD</keyword>